<dbReference type="Proteomes" id="UP000051952">
    <property type="component" value="Unassembled WGS sequence"/>
</dbReference>
<dbReference type="EMBL" id="CYKH01002023">
    <property type="protein sequence ID" value="CUG92249.1"/>
    <property type="molecule type" value="Genomic_DNA"/>
</dbReference>
<accession>A0A0S4JSE3</accession>
<feature type="coiled-coil region" evidence="1">
    <location>
        <begin position="65"/>
        <end position="135"/>
    </location>
</feature>
<evidence type="ECO:0000313" key="4">
    <source>
        <dbReference type="Proteomes" id="UP000051952"/>
    </source>
</evidence>
<sequence length="141" mass="16034">MAQISSASTGDTSPGDSIVEHPFCVGESPQWRHMTRTPDKDDLEKDDEESVHDQETQTIEMDAQFQQKSRALDELEEDIDEAKARLAALQEERDRVPTSVPDYVLQQLEYQRYSMDALRNEMAALRSMMAQVLQTVQSNGN</sequence>
<protein>
    <submittedName>
        <fullName evidence="3">Uncharacterized protein</fullName>
    </submittedName>
</protein>
<dbReference type="AlphaFoldDB" id="A0A0S4JSE3"/>
<evidence type="ECO:0000256" key="1">
    <source>
        <dbReference type="SAM" id="Coils"/>
    </source>
</evidence>
<evidence type="ECO:0000256" key="2">
    <source>
        <dbReference type="SAM" id="MobiDB-lite"/>
    </source>
</evidence>
<reference evidence="4" key="1">
    <citation type="submission" date="2015-09" db="EMBL/GenBank/DDBJ databases">
        <authorList>
            <consortium name="Pathogen Informatics"/>
        </authorList>
    </citation>
    <scope>NUCLEOTIDE SEQUENCE [LARGE SCALE GENOMIC DNA]</scope>
    <source>
        <strain evidence="4">Lake Konstanz</strain>
    </source>
</reference>
<keyword evidence="4" id="KW-1185">Reference proteome</keyword>
<dbReference type="VEuPathDB" id="TriTrypDB:BSAL_36340"/>
<feature type="region of interest" description="Disordered" evidence="2">
    <location>
        <begin position="1"/>
        <end position="55"/>
    </location>
</feature>
<evidence type="ECO:0000313" key="3">
    <source>
        <dbReference type="EMBL" id="CUG92249.1"/>
    </source>
</evidence>
<keyword evidence="1" id="KW-0175">Coiled coil</keyword>
<organism evidence="3 4">
    <name type="scientific">Bodo saltans</name>
    <name type="common">Flagellated protozoan</name>
    <dbReference type="NCBI Taxonomy" id="75058"/>
    <lineage>
        <taxon>Eukaryota</taxon>
        <taxon>Discoba</taxon>
        <taxon>Euglenozoa</taxon>
        <taxon>Kinetoplastea</taxon>
        <taxon>Metakinetoplastina</taxon>
        <taxon>Eubodonida</taxon>
        <taxon>Bodonidae</taxon>
        <taxon>Bodo</taxon>
    </lineage>
</organism>
<feature type="compositionally biased region" description="Polar residues" evidence="2">
    <location>
        <begin position="1"/>
        <end position="15"/>
    </location>
</feature>
<gene>
    <name evidence="3" type="ORF">BSAL_36340</name>
</gene>
<proteinExistence type="predicted"/>
<name>A0A0S4JSE3_BODSA</name>